<dbReference type="EMBL" id="JALJOT010000002">
    <property type="protein sequence ID" value="KAK9917542.1"/>
    <property type="molecule type" value="Genomic_DNA"/>
</dbReference>
<sequence>MKILFVGNSFIHYNGGAEKVVAKLIEEHLGAKVYARRYAPGGYTWPEHLADAKDPSSSLYKLLGEGGTKSWDYIVFQEQSQAPALGGKETLSSCQALSGLVQLAKGRNAQIVLLMTWGYLEGDKQGHPAIFPDYHAMQERLANGYLSLSERIHEELNISSSIAPAGLAWQHIHNLLHKRDAAQLPAGKDTFFALYAQDGVHPSPFGTYLEACVIANAITGCKVSGLTANPLGLEGEWLAFLQGVADEVVFQDRGALFPSYPWSQEGCLKKLGDQTG</sequence>
<dbReference type="SUPFAM" id="SSF52266">
    <property type="entry name" value="SGNH hydrolase"/>
    <property type="match status" value="1"/>
</dbReference>
<protein>
    <recommendedName>
        <fullName evidence="3">DUF4886 domain-containing protein</fullName>
    </recommendedName>
</protein>
<organism evidence="1 2">
    <name type="scientific">Coccomyxa subellipsoidea</name>
    <dbReference type="NCBI Taxonomy" id="248742"/>
    <lineage>
        <taxon>Eukaryota</taxon>
        <taxon>Viridiplantae</taxon>
        <taxon>Chlorophyta</taxon>
        <taxon>core chlorophytes</taxon>
        <taxon>Trebouxiophyceae</taxon>
        <taxon>Trebouxiophyceae incertae sedis</taxon>
        <taxon>Coccomyxaceae</taxon>
        <taxon>Coccomyxa</taxon>
    </lineage>
</organism>
<gene>
    <name evidence="1" type="ORF">WJX75_005560</name>
</gene>
<proteinExistence type="predicted"/>
<dbReference type="Proteomes" id="UP001491310">
    <property type="component" value="Unassembled WGS sequence"/>
</dbReference>
<evidence type="ECO:0000313" key="1">
    <source>
        <dbReference type="EMBL" id="KAK9917542.1"/>
    </source>
</evidence>
<evidence type="ECO:0000313" key="2">
    <source>
        <dbReference type="Proteomes" id="UP001491310"/>
    </source>
</evidence>
<accession>A0ABR2Z062</accession>
<evidence type="ECO:0008006" key="3">
    <source>
        <dbReference type="Google" id="ProtNLM"/>
    </source>
</evidence>
<keyword evidence="2" id="KW-1185">Reference proteome</keyword>
<dbReference type="Gene3D" id="3.40.50.1110">
    <property type="entry name" value="SGNH hydrolase"/>
    <property type="match status" value="1"/>
</dbReference>
<comment type="caution">
    <text evidence="1">The sequence shown here is derived from an EMBL/GenBank/DDBJ whole genome shotgun (WGS) entry which is preliminary data.</text>
</comment>
<dbReference type="InterPro" id="IPR036514">
    <property type="entry name" value="SGNH_hydro_sf"/>
</dbReference>
<name>A0ABR2Z062_9CHLO</name>
<reference evidence="1 2" key="1">
    <citation type="journal article" date="2024" name="Nat. Commun.">
        <title>Phylogenomics reveals the evolutionary origins of lichenization in chlorophyte algae.</title>
        <authorList>
            <person name="Puginier C."/>
            <person name="Libourel C."/>
            <person name="Otte J."/>
            <person name="Skaloud P."/>
            <person name="Haon M."/>
            <person name="Grisel S."/>
            <person name="Petersen M."/>
            <person name="Berrin J.G."/>
            <person name="Delaux P.M."/>
            <person name="Dal Grande F."/>
            <person name="Keller J."/>
        </authorList>
    </citation>
    <scope>NUCLEOTIDE SEQUENCE [LARGE SCALE GENOMIC DNA]</scope>
    <source>
        <strain evidence="1 2">SAG 216-7</strain>
    </source>
</reference>